<dbReference type="Proteomes" id="UP001164803">
    <property type="component" value="Chromosome"/>
</dbReference>
<keyword evidence="1" id="KW-0732">Signal</keyword>
<feature type="chain" id="PRO_5045504748" description="Peptidase propeptide and YPEB domain-containing protein" evidence="1">
    <location>
        <begin position="24"/>
        <end position="170"/>
    </location>
</feature>
<proteinExistence type="predicted"/>
<dbReference type="Gene3D" id="3.10.450.40">
    <property type="match status" value="1"/>
</dbReference>
<sequence>MKTWLVGLSLIGCVTCTTGTVLADDGQVQHSASPVHTNLHPVTADVQNTDGHSIHQWDVKSSVQVSRETLRDAYNASHQAYTKKLEKYAKCSEKDAKKAIISEHPGMTIEEFQLRNIRTSLVYMAIARDDEDKYLVIVDAGNGHILLDKRVPTHNERVFANHDPGSSSEE</sequence>
<keyword evidence="3" id="KW-1185">Reference proteome</keyword>
<reference evidence="2" key="1">
    <citation type="submission" date="2022-08" db="EMBL/GenBank/DDBJ databases">
        <title>Alicyclobacillus dauci DSM2870, complete genome.</title>
        <authorList>
            <person name="Wang Q."/>
            <person name="Cai R."/>
            <person name="Wang Z."/>
        </authorList>
    </citation>
    <scope>NUCLEOTIDE SEQUENCE</scope>
    <source>
        <strain evidence="2">DSM 28700</strain>
    </source>
</reference>
<evidence type="ECO:0000313" key="2">
    <source>
        <dbReference type="EMBL" id="WAH38205.1"/>
    </source>
</evidence>
<dbReference type="EMBL" id="CP104064">
    <property type="protein sequence ID" value="WAH38205.1"/>
    <property type="molecule type" value="Genomic_DNA"/>
</dbReference>
<feature type="signal peptide" evidence="1">
    <location>
        <begin position="1"/>
        <end position="23"/>
    </location>
</feature>
<gene>
    <name evidence="2" type="ORF">NZD86_06890</name>
</gene>
<name>A0ABY6Z5R3_9BACL</name>
<evidence type="ECO:0008006" key="4">
    <source>
        <dbReference type="Google" id="ProtNLM"/>
    </source>
</evidence>
<accession>A0ABY6Z5R3</accession>
<organism evidence="2 3">
    <name type="scientific">Alicyclobacillus dauci</name>
    <dbReference type="NCBI Taxonomy" id="1475485"/>
    <lineage>
        <taxon>Bacteria</taxon>
        <taxon>Bacillati</taxon>
        <taxon>Bacillota</taxon>
        <taxon>Bacilli</taxon>
        <taxon>Bacillales</taxon>
        <taxon>Alicyclobacillaceae</taxon>
        <taxon>Alicyclobacillus</taxon>
    </lineage>
</organism>
<evidence type="ECO:0000256" key="1">
    <source>
        <dbReference type="SAM" id="SignalP"/>
    </source>
</evidence>
<dbReference type="RefSeq" id="WP_268045767.1">
    <property type="nucleotide sequence ID" value="NZ_CP104064.1"/>
</dbReference>
<protein>
    <recommendedName>
        <fullName evidence="4">Peptidase propeptide and YPEB domain-containing protein</fullName>
    </recommendedName>
</protein>
<evidence type="ECO:0000313" key="3">
    <source>
        <dbReference type="Proteomes" id="UP001164803"/>
    </source>
</evidence>